<dbReference type="EMBL" id="VCEA01001108">
    <property type="protein sequence ID" value="KAB0339781.1"/>
    <property type="molecule type" value="Genomic_DNA"/>
</dbReference>
<evidence type="ECO:0000313" key="3">
    <source>
        <dbReference type="Proteomes" id="UP000326458"/>
    </source>
</evidence>
<feature type="region of interest" description="Disordered" evidence="1">
    <location>
        <begin position="1"/>
        <end position="22"/>
    </location>
</feature>
<proteinExistence type="predicted"/>
<evidence type="ECO:0000313" key="2">
    <source>
        <dbReference type="EMBL" id="KAB0339781.1"/>
    </source>
</evidence>
<feature type="non-terminal residue" evidence="2">
    <location>
        <position position="1"/>
    </location>
</feature>
<reference evidence="2 3" key="1">
    <citation type="submission" date="2019-06" db="EMBL/GenBank/DDBJ databases">
        <title>Discovery of a novel chromosome fission-fusion reversal in muntjac.</title>
        <authorList>
            <person name="Mudd A.B."/>
            <person name="Bredeson J.V."/>
            <person name="Baum R."/>
            <person name="Hockemeyer D."/>
            <person name="Rokhsar D.S."/>
        </authorList>
    </citation>
    <scope>NUCLEOTIDE SEQUENCE [LARGE SCALE GENOMIC DNA]</scope>
    <source>
        <strain evidence="2">UTSW_UCB_Mm</strain>
        <tissue evidence="2">Fibroblast cell line</tissue>
    </source>
</reference>
<organism evidence="2 3">
    <name type="scientific">Muntiacus muntjak</name>
    <name type="common">Barking deer</name>
    <name type="synonym">Indian muntjac</name>
    <dbReference type="NCBI Taxonomy" id="9888"/>
    <lineage>
        <taxon>Eukaryota</taxon>
        <taxon>Metazoa</taxon>
        <taxon>Chordata</taxon>
        <taxon>Craniata</taxon>
        <taxon>Vertebrata</taxon>
        <taxon>Euteleostomi</taxon>
        <taxon>Mammalia</taxon>
        <taxon>Eutheria</taxon>
        <taxon>Laurasiatheria</taxon>
        <taxon>Artiodactyla</taxon>
        <taxon>Ruminantia</taxon>
        <taxon>Pecora</taxon>
        <taxon>Cervidae</taxon>
        <taxon>Muntiacinae</taxon>
        <taxon>Muntiacus</taxon>
    </lineage>
</organism>
<comment type="caution">
    <text evidence="2">The sequence shown here is derived from an EMBL/GenBank/DDBJ whole genome shotgun (WGS) entry which is preliminary data.</text>
</comment>
<name>A0A5N3USV8_MUNMU</name>
<dbReference type="AlphaFoldDB" id="A0A5N3USV8"/>
<keyword evidence="3" id="KW-1185">Reference proteome</keyword>
<dbReference type="Proteomes" id="UP000326458">
    <property type="component" value="Unassembled WGS sequence"/>
</dbReference>
<evidence type="ECO:0000256" key="1">
    <source>
        <dbReference type="SAM" id="MobiDB-lite"/>
    </source>
</evidence>
<accession>A0A5N3USV8</accession>
<gene>
    <name evidence="2" type="ORF">FD754_023666</name>
</gene>
<sequence>QVEQMARERDKARQDPEKAEQRNLEFVKETDDLHSTLEADGGHRLLPAEALLSHLSPQQEARRPGITHAVAGGGGQLDCTWPSLRPVLPSQHAHKTTVTDFRP</sequence>
<protein>
    <submittedName>
        <fullName evidence="2">Uncharacterized protein</fullName>
    </submittedName>
</protein>